<dbReference type="Pfam" id="PF07734">
    <property type="entry name" value="FBA_1"/>
    <property type="match status" value="1"/>
</dbReference>
<organism evidence="2 3">
    <name type="scientific">Stylosanthes scabra</name>
    <dbReference type="NCBI Taxonomy" id="79078"/>
    <lineage>
        <taxon>Eukaryota</taxon>
        <taxon>Viridiplantae</taxon>
        <taxon>Streptophyta</taxon>
        <taxon>Embryophyta</taxon>
        <taxon>Tracheophyta</taxon>
        <taxon>Spermatophyta</taxon>
        <taxon>Magnoliopsida</taxon>
        <taxon>eudicotyledons</taxon>
        <taxon>Gunneridae</taxon>
        <taxon>Pentapetalae</taxon>
        <taxon>rosids</taxon>
        <taxon>fabids</taxon>
        <taxon>Fabales</taxon>
        <taxon>Fabaceae</taxon>
        <taxon>Papilionoideae</taxon>
        <taxon>50 kb inversion clade</taxon>
        <taxon>dalbergioids sensu lato</taxon>
        <taxon>Dalbergieae</taxon>
        <taxon>Pterocarpus clade</taxon>
        <taxon>Stylosanthes</taxon>
    </lineage>
</organism>
<dbReference type="PANTHER" id="PTHR31672">
    <property type="entry name" value="BNACNNG10540D PROTEIN"/>
    <property type="match status" value="1"/>
</dbReference>
<feature type="domain" description="F-box associated beta-propeller type 1" evidence="1">
    <location>
        <begin position="71"/>
        <end position="189"/>
    </location>
</feature>
<dbReference type="NCBIfam" id="TIGR01640">
    <property type="entry name" value="F_box_assoc_1"/>
    <property type="match status" value="1"/>
</dbReference>
<dbReference type="EMBL" id="JASCZI010091858">
    <property type="protein sequence ID" value="MED6151364.1"/>
    <property type="molecule type" value="Genomic_DNA"/>
</dbReference>
<name>A0ABU6TS57_9FABA</name>
<gene>
    <name evidence="2" type="ORF">PIB30_081841</name>
</gene>
<dbReference type="PANTHER" id="PTHR31672:SF13">
    <property type="entry name" value="F-BOX PROTEIN CPR30-LIKE"/>
    <property type="match status" value="1"/>
</dbReference>
<keyword evidence="3" id="KW-1185">Reference proteome</keyword>
<evidence type="ECO:0000259" key="1">
    <source>
        <dbReference type="Pfam" id="PF07734"/>
    </source>
</evidence>
<proteinExistence type="predicted"/>
<dbReference type="InterPro" id="IPR017451">
    <property type="entry name" value="F-box-assoc_interact_dom"/>
</dbReference>
<reference evidence="2 3" key="1">
    <citation type="journal article" date="2023" name="Plants (Basel)">
        <title>Bridging the Gap: Combining Genomics and Transcriptomics Approaches to Understand Stylosanthes scabra, an Orphan Legume from the Brazilian Caatinga.</title>
        <authorList>
            <person name="Ferreira-Neto J.R.C."/>
            <person name="da Silva M.D."/>
            <person name="Binneck E."/>
            <person name="de Melo N.F."/>
            <person name="da Silva R.H."/>
            <person name="de Melo A.L.T.M."/>
            <person name="Pandolfi V."/>
            <person name="Bustamante F.O."/>
            <person name="Brasileiro-Vidal A.C."/>
            <person name="Benko-Iseppon A.M."/>
        </authorList>
    </citation>
    <scope>NUCLEOTIDE SEQUENCE [LARGE SCALE GENOMIC DNA]</scope>
    <source>
        <tissue evidence="2">Leaves</tissue>
    </source>
</reference>
<comment type="caution">
    <text evidence="2">The sequence shown here is derived from an EMBL/GenBank/DDBJ whole genome shotgun (WGS) entry which is preliminary data.</text>
</comment>
<evidence type="ECO:0000313" key="3">
    <source>
        <dbReference type="Proteomes" id="UP001341840"/>
    </source>
</evidence>
<dbReference type="InterPro" id="IPR006527">
    <property type="entry name" value="F-box-assoc_dom_typ1"/>
</dbReference>
<dbReference type="InterPro" id="IPR050796">
    <property type="entry name" value="SCF_F-box_component"/>
</dbReference>
<accession>A0ABU6TS57</accession>
<protein>
    <recommendedName>
        <fullName evidence="1">F-box associated beta-propeller type 1 domain-containing protein</fullName>
    </recommendedName>
</protein>
<evidence type="ECO:0000313" key="2">
    <source>
        <dbReference type="EMBL" id="MED6151364.1"/>
    </source>
</evidence>
<sequence>MKSVCSSWRTLISTPDFTWNHLRRSSLRDPTLTPPRIAYDYRAYRVHDDNFDGIGVLSVQSLLDNNPSEPTKVAHFRGQSSYQIVGSCHGLLCWLDHDGSCDLMRVVLWNPYTGFTFQSPEIRGHAHFCGFGYDNLSDSYNFYGIIRKPGPSGFENSARIYTFASNSSWRTIDDIPTDEDLSMADKGVYFGSSRVCTLNWILYHVVYYFDLDITTLDSVADEVIWRRSIMD</sequence>
<dbReference type="Proteomes" id="UP001341840">
    <property type="component" value="Unassembled WGS sequence"/>
</dbReference>